<feature type="transmembrane region" description="Helical" evidence="5">
    <location>
        <begin position="189"/>
        <end position="211"/>
    </location>
</feature>
<evidence type="ECO:0000256" key="5">
    <source>
        <dbReference type="SAM" id="Phobius"/>
    </source>
</evidence>
<keyword evidence="7" id="KW-1185">Reference proteome</keyword>
<gene>
    <name evidence="6" type="ORF">TPAS_2111</name>
</gene>
<keyword evidence="2 5" id="KW-0812">Transmembrane</keyword>
<dbReference type="PANTHER" id="PTHR11040">
    <property type="entry name" value="ZINC/IRON TRANSPORTER"/>
    <property type="match status" value="1"/>
</dbReference>
<feature type="transmembrane region" description="Helical" evidence="5">
    <location>
        <begin position="161"/>
        <end position="183"/>
    </location>
</feature>
<dbReference type="Proteomes" id="UP000195985">
    <property type="component" value="Unassembled WGS sequence"/>
</dbReference>
<dbReference type="Pfam" id="PF02535">
    <property type="entry name" value="Zip"/>
    <property type="match status" value="1"/>
</dbReference>
<dbReference type="STRING" id="43064.SAMN04488086_10566"/>
<accession>A0A1W1IHA5</accession>
<sequence>MFTDSTFYFVALFALSAMVVNSIGIWVIYKNKQWVDRNIEYFMCFAAGVLVASPLIIAFPEALEKNKDADLAALTGFIFMFFSNKYIKHRTQQTALAFGIVALEGIGIHSFVDGIIYAVAFSISTATGVMAGIGLIGHEFAEGAITFSALMKAGVNGKKAILYAFLVAALTTPLGAFIAYQFVTGLNDAVLGLALGFAVGVLIYVSAAHLLPEAEEHDKEHSYLAFLCGVALALFIMFSER</sequence>
<name>A0A1W1IHA5_9LACT</name>
<feature type="transmembrane region" description="Helical" evidence="5">
    <location>
        <begin position="118"/>
        <end position="140"/>
    </location>
</feature>
<proteinExistence type="predicted"/>
<evidence type="ECO:0000256" key="3">
    <source>
        <dbReference type="ARBA" id="ARBA00022989"/>
    </source>
</evidence>
<dbReference type="AlphaFoldDB" id="A0A1W1IHA5"/>
<comment type="subcellular location">
    <subcellularLocation>
        <location evidence="1">Membrane</location>
        <topology evidence="1">Multi-pass membrane protein</topology>
    </subcellularLocation>
</comment>
<evidence type="ECO:0000313" key="6">
    <source>
        <dbReference type="EMBL" id="SLM52417.1"/>
    </source>
</evidence>
<feature type="transmembrane region" description="Helical" evidence="5">
    <location>
        <begin position="6"/>
        <end position="29"/>
    </location>
</feature>
<feature type="transmembrane region" description="Helical" evidence="5">
    <location>
        <begin position="94"/>
        <end position="112"/>
    </location>
</feature>
<evidence type="ECO:0000313" key="7">
    <source>
        <dbReference type="Proteomes" id="UP000195985"/>
    </source>
</evidence>
<reference evidence="7" key="1">
    <citation type="submission" date="2016-04" db="EMBL/GenBank/DDBJ databases">
        <authorList>
            <person name="Strepis N."/>
        </authorList>
    </citation>
    <scope>NUCLEOTIDE SEQUENCE [LARGE SCALE GENOMIC DNA]</scope>
</reference>
<dbReference type="InterPro" id="IPR003689">
    <property type="entry name" value="ZIP"/>
</dbReference>
<dbReference type="GO" id="GO:0016020">
    <property type="term" value="C:membrane"/>
    <property type="evidence" value="ECO:0007669"/>
    <property type="project" value="UniProtKB-SubCell"/>
</dbReference>
<protein>
    <submittedName>
        <fullName evidence="6">Zinc/iron permease</fullName>
    </submittedName>
</protein>
<keyword evidence="4 5" id="KW-0472">Membrane</keyword>
<evidence type="ECO:0000256" key="2">
    <source>
        <dbReference type="ARBA" id="ARBA00022692"/>
    </source>
</evidence>
<dbReference type="GO" id="GO:0005385">
    <property type="term" value="F:zinc ion transmembrane transporter activity"/>
    <property type="evidence" value="ECO:0007669"/>
    <property type="project" value="TreeGrafter"/>
</dbReference>
<feature type="transmembrane region" description="Helical" evidence="5">
    <location>
        <begin position="41"/>
        <end position="59"/>
    </location>
</feature>
<dbReference type="EMBL" id="FWEY01000006">
    <property type="protein sequence ID" value="SLM52417.1"/>
    <property type="molecule type" value="Genomic_DNA"/>
</dbReference>
<organism evidence="6 7">
    <name type="scientific">Trichococcus pasteurii</name>
    <dbReference type="NCBI Taxonomy" id="43064"/>
    <lineage>
        <taxon>Bacteria</taxon>
        <taxon>Bacillati</taxon>
        <taxon>Bacillota</taxon>
        <taxon>Bacilli</taxon>
        <taxon>Lactobacillales</taxon>
        <taxon>Carnobacteriaceae</taxon>
        <taxon>Trichococcus</taxon>
    </lineage>
</organism>
<evidence type="ECO:0000256" key="4">
    <source>
        <dbReference type="ARBA" id="ARBA00023136"/>
    </source>
</evidence>
<dbReference type="RefSeq" id="WP_218150989.1">
    <property type="nucleotide sequence ID" value="NZ_FONM01000005.1"/>
</dbReference>
<evidence type="ECO:0000256" key="1">
    <source>
        <dbReference type="ARBA" id="ARBA00004141"/>
    </source>
</evidence>
<keyword evidence="3 5" id="KW-1133">Transmembrane helix</keyword>
<feature type="transmembrane region" description="Helical" evidence="5">
    <location>
        <begin position="223"/>
        <end position="239"/>
    </location>
</feature>